<sequence length="583" mass="63078">MFHATTRTLAPRVRCYATRAQPIRSANALAIGAGLGLLLTAGGIVHNDASNWIPWKKSTPAPQDVAAGHEKQDPNITPTSWDQQNQVNRGLKEPGLFLWGDNTTKIIQSSSSKQSFPYPHQHEFFRGQYLRDVAFGPDHAVTVDYHGNVYQWGVGHSQVEQPNLTLANGDIVQVAASASNVYALSKSGHLYVLPAAASSQEEHADRSLPKELQKSSGSWVSWLMGSSKPVNGQGHAYAVPMEQNMLKSGERITSIATGLHHVLAVTSSGRVLSAPADVKGNERGQLGTGTFDIEAPSEYGYIKWNVVNDTLDGVKVVEAAAGHYHSVVRSEDGRVFTFGANNFGQLGQGDVGVAKGQCNYPLEVRMLYSLSGRASKPPGFACSRIAAGGENSYFVVDKIDKQKRSVTEVYSAGMGQYGQLGNAMYSQLQLTPVKVKEISNNSEYDEKSGKMVPIGIADMVAGATHVFSVLDNVTNVDERTVDTTKPNFGHDVYGWGHNFHSQVGNGKRNNIATPIHPETLMAEQEPHSKDVNSIVVNRLQLAPVTHVKVKVPGSNKEQTARVDQKMVAGVGISTVYSRVLPEK</sequence>
<evidence type="ECO:0000256" key="2">
    <source>
        <dbReference type="SAM" id="MobiDB-lite"/>
    </source>
</evidence>
<evidence type="ECO:0008006" key="5">
    <source>
        <dbReference type="Google" id="ProtNLM"/>
    </source>
</evidence>
<dbReference type="Pfam" id="PF13540">
    <property type="entry name" value="RCC1_2"/>
    <property type="match status" value="1"/>
</dbReference>
<dbReference type="EMBL" id="JAEPRA010000003">
    <property type="protein sequence ID" value="KAG2187808.1"/>
    <property type="molecule type" value="Genomic_DNA"/>
</dbReference>
<evidence type="ECO:0000256" key="1">
    <source>
        <dbReference type="PROSITE-ProRule" id="PRU00235"/>
    </source>
</evidence>
<dbReference type="InterPro" id="IPR000408">
    <property type="entry name" value="Reg_chr_condens"/>
</dbReference>
<gene>
    <name evidence="3" type="ORF">INT44_005498</name>
</gene>
<name>A0A8H7UPZ9_9FUNG</name>
<feature type="repeat" description="RCC1" evidence="1">
    <location>
        <begin position="407"/>
        <end position="472"/>
    </location>
</feature>
<keyword evidence="4" id="KW-1185">Reference proteome</keyword>
<protein>
    <recommendedName>
        <fullName evidence="5">RCC1/BLIP-II</fullName>
    </recommendedName>
</protein>
<dbReference type="PROSITE" id="PS50012">
    <property type="entry name" value="RCC1_3"/>
    <property type="match status" value="2"/>
</dbReference>
<feature type="region of interest" description="Disordered" evidence="2">
    <location>
        <begin position="56"/>
        <end position="82"/>
    </location>
</feature>
<dbReference type="InterPro" id="IPR009091">
    <property type="entry name" value="RCC1/BLIP-II"/>
</dbReference>
<dbReference type="AlphaFoldDB" id="A0A8H7UPZ9"/>
<dbReference type="PRINTS" id="PR00633">
    <property type="entry name" value="RCCNDNSATION"/>
</dbReference>
<comment type="caution">
    <text evidence="3">The sequence shown here is derived from an EMBL/GenBank/DDBJ whole genome shotgun (WGS) entry which is preliminary data.</text>
</comment>
<feature type="repeat" description="RCC1" evidence="1">
    <location>
        <begin position="333"/>
        <end position="398"/>
    </location>
</feature>
<dbReference type="OrthoDB" id="10256179at2759"/>
<evidence type="ECO:0000313" key="3">
    <source>
        <dbReference type="EMBL" id="KAG2187808.1"/>
    </source>
</evidence>
<evidence type="ECO:0000313" key="4">
    <source>
        <dbReference type="Proteomes" id="UP000612746"/>
    </source>
</evidence>
<dbReference type="Pfam" id="PF00415">
    <property type="entry name" value="RCC1"/>
    <property type="match status" value="1"/>
</dbReference>
<dbReference type="InterPro" id="IPR053245">
    <property type="entry name" value="MitoProcess-Associated"/>
</dbReference>
<organism evidence="3 4">
    <name type="scientific">Umbelopsis vinacea</name>
    <dbReference type="NCBI Taxonomy" id="44442"/>
    <lineage>
        <taxon>Eukaryota</taxon>
        <taxon>Fungi</taxon>
        <taxon>Fungi incertae sedis</taxon>
        <taxon>Mucoromycota</taxon>
        <taxon>Mucoromycotina</taxon>
        <taxon>Umbelopsidomycetes</taxon>
        <taxon>Umbelopsidales</taxon>
        <taxon>Umbelopsidaceae</taxon>
        <taxon>Umbelopsis</taxon>
    </lineage>
</organism>
<dbReference type="PANTHER" id="PTHR47563">
    <property type="entry name" value="PROTEIN FMP25, MITOCHONDRIAL"/>
    <property type="match status" value="1"/>
</dbReference>
<dbReference type="Gene3D" id="2.130.10.30">
    <property type="entry name" value="Regulator of chromosome condensation 1/beta-lactamase-inhibitor protein II"/>
    <property type="match status" value="1"/>
</dbReference>
<dbReference type="GO" id="GO:0005743">
    <property type="term" value="C:mitochondrial inner membrane"/>
    <property type="evidence" value="ECO:0007669"/>
    <property type="project" value="TreeGrafter"/>
</dbReference>
<accession>A0A8H7UPZ9</accession>
<dbReference type="Proteomes" id="UP000612746">
    <property type="component" value="Unassembled WGS sequence"/>
</dbReference>
<proteinExistence type="predicted"/>
<dbReference type="GO" id="GO:0034551">
    <property type="term" value="P:mitochondrial respiratory chain complex III assembly"/>
    <property type="evidence" value="ECO:0007669"/>
    <property type="project" value="TreeGrafter"/>
</dbReference>
<dbReference type="PANTHER" id="PTHR47563:SF1">
    <property type="entry name" value="PROTEIN FMP25, MITOCHONDRIAL"/>
    <property type="match status" value="1"/>
</dbReference>
<dbReference type="SUPFAM" id="SSF50985">
    <property type="entry name" value="RCC1/BLIP-II"/>
    <property type="match status" value="1"/>
</dbReference>
<reference evidence="3" key="1">
    <citation type="submission" date="2020-12" db="EMBL/GenBank/DDBJ databases">
        <title>Metabolic potential, ecology and presence of endohyphal bacteria is reflected in genomic diversity of Mucoromycotina.</title>
        <authorList>
            <person name="Muszewska A."/>
            <person name="Okrasinska A."/>
            <person name="Steczkiewicz K."/>
            <person name="Drgas O."/>
            <person name="Orlowska M."/>
            <person name="Perlinska-Lenart U."/>
            <person name="Aleksandrzak-Piekarczyk T."/>
            <person name="Szatraj K."/>
            <person name="Zielenkiewicz U."/>
            <person name="Pilsyk S."/>
            <person name="Malc E."/>
            <person name="Mieczkowski P."/>
            <person name="Kruszewska J.S."/>
            <person name="Biernat P."/>
            <person name="Pawlowska J."/>
        </authorList>
    </citation>
    <scope>NUCLEOTIDE SEQUENCE</scope>
    <source>
        <strain evidence="3">WA0000051536</strain>
    </source>
</reference>